<gene>
    <name evidence="4" type="ORF">Phou_081830</name>
</gene>
<dbReference type="Gene3D" id="3.30.750.24">
    <property type="entry name" value="STAS domain"/>
    <property type="match status" value="1"/>
</dbReference>
<accession>A0A6V8KFL0</accession>
<comment type="caution">
    <text evidence="4">The sequence shown here is derived from an EMBL/GenBank/DDBJ whole genome shotgun (WGS) entry which is preliminary data.</text>
</comment>
<dbReference type="AlphaFoldDB" id="A0A6V8KFL0"/>
<evidence type="ECO:0000256" key="2">
    <source>
        <dbReference type="RuleBase" id="RU003749"/>
    </source>
</evidence>
<dbReference type="Pfam" id="PF01740">
    <property type="entry name" value="STAS"/>
    <property type="match status" value="1"/>
</dbReference>
<reference evidence="4 5" key="2">
    <citation type="submission" date="2020-03" db="EMBL/GenBank/DDBJ databases">
        <authorList>
            <person name="Ichikawa N."/>
            <person name="Kimura A."/>
            <person name="Kitahashi Y."/>
            <person name="Uohara A."/>
        </authorList>
    </citation>
    <scope>NUCLEOTIDE SEQUENCE [LARGE SCALE GENOMIC DNA]</scope>
    <source>
        <strain evidence="4 5">NBRC 108639</strain>
    </source>
</reference>
<dbReference type="Proteomes" id="UP000482800">
    <property type="component" value="Unassembled WGS sequence"/>
</dbReference>
<dbReference type="GO" id="GO:0043856">
    <property type="term" value="F:anti-sigma factor antagonist activity"/>
    <property type="evidence" value="ECO:0007669"/>
    <property type="project" value="InterPro"/>
</dbReference>
<feature type="domain" description="STAS" evidence="3">
    <location>
        <begin position="22"/>
        <end position="116"/>
    </location>
</feature>
<dbReference type="PANTHER" id="PTHR33495">
    <property type="entry name" value="ANTI-SIGMA FACTOR ANTAGONIST TM_1081-RELATED-RELATED"/>
    <property type="match status" value="1"/>
</dbReference>
<dbReference type="SUPFAM" id="SSF52091">
    <property type="entry name" value="SpoIIaa-like"/>
    <property type="match status" value="1"/>
</dbReference>
<dbReference type="InterPro" id="IPR002645">
    <property type="entry name" value="STAS_dom"/>
</dbReference>
<dbReference type="CDD" id="cd07043">
    <property type="entry name" value="STAS_anti-anti-sigma_factors"/>
    <property type="match status" value="1"/>
</dbReference>
<evidence type="ECO:0000313" key="4">
    <source>
        <dbReference type="EMBL" id="GFJ84003.1"/>
    </source>
</evidence>
<evidence type="ECO:0000313" key="5">
    <source>
        <dbReference type="Proteomes" id="UP000482800"/>
    </source>
</evidence>
<dbReference type="NCBIfam" id="TIGR00377">
    <property type="entry name" value="ant_ant_sig"/>
    <property type="match status" value="1"/>
</dbReference>
<name>A0A6V8KFL0_9ACTN</name>
<keyword evidence="5" id="KW-1185">Reference proteome</keyword>
<proteinExistence type="inferred from homology"/>
<organism evidence="4 5">
    <name type="scientific">Phytohabitans houttuyneae</name>
    <dbReference type="NCBI Taxonomy" id="1076126"/>
    <lineage>
        <taxon>Bacteria</taxon>
        <taxon>Bacillati</taxon>
        <taxon>Actinomycetota</taxon>
        <taxon>Actinomycetes</taxon>
        <taxon>Micromonosporales</taxon>
        <taxon>Micromonosporaceae</taxon>
    </lineage>
</organism>
<reference evidence="4 5" key="1">
    <citation type="submission" date="2020-03" db="EMBL/GenBank/DDBJ databases">
        <title>Whole genome shotgun sequence of Phytohabitans houttuyneae NBRC 108639.</title>
        <authorList>
            <person name="Komaki H."/>
            <person name="Tamura T."/>
        </authorList>
    </citation>
    <scope>NUCLEOTIDE SEQUENCE [LARGE SCALE GENOMIC DNA]</scope>
    <source>
        <strain evidence="4 5">NBRC 108639</strain>
    </source>
</reference>
<protein>
    <recommendedName>
        <fullName evidence="2">Anti-sigma factor antagonist</fullName>
    </recommendedName>
</protein>
<dbReference type="PROSITE" id="PS50801">
    <property type="entry name" value="STAS"/>
    <property type="match status" value="1"/>
</dbReference>
<dbReference type="RefSeq" id="WP_173067165.1">
    <property type="nucleotide sequence ID" value="NZ_BAABGO010000038.1"/>
</dbReference>
<evidence type="ECO:0000256" key="1">
    <source>
        <dbReference type="ARBA" id="ARBA00009013"/>
    </source>
</evidence>
<comment type="similarity">
    <text evidence="1 2">Belongs to the anti-sigma-factor antagonist family.</text>
</comment>
<evidence type="ECO:0000259" key="3">
    <source>
        <dbReference type="PROSITE" id="PS50801"/>
    </source>
</evidence>
<dbReference type="InterPro" id="IPR003658">
    <property type="entry name" value="Anti-sigma_ant"/>
</dbReference>
<dbReference type="InterPro" id="IPR036513">
    <property type="entry name" value="STAS_dom_sf"/>
</dbReference>
<sequence>MSVEPAAAPHDLAVEVSTDAAGTVTLAVTGEIDVSTSTFLRGRLEEVLDAEPAAVVVDMAGVPFLDSSGLSTLIYAFSRAERQHATLVVARPQPIVDRLLHVTGLFEMLCAPAKAQ</sequence>
<dbReference type="PANTHER" id="PTHR33495:SF2">
    <property type="entry name" value="ANTI-SIGMA FACTOR ANTAGONIST TM_1081-RELATED"/>
    <property type="match status" value="1"/>
</dbReference>
<dbReference type="EMBL" id="BLPF01000003">
    <property type="protein sequence ID" value="GFJ84003.1"/>
    <property type="molecule type" value="Genomic_DNA"/>
</dbReference>